<dbReference type="SUPFAM" id="SSF48592">
    <property type="entry name" value="GroEL equatorial domain-like"/>
    <property type="match status" value="1"/>
</dbReference>
<dbReference type="EC" id="5.6.1.7" evidence="3"/>
<feature type="binding site" evidence="3">
    <location>
        <position position="507"/>
    </location>
    <ligand>
        <name>ATP</name>
        <dbReference type="ChEBI" id="CHEBI:30616"/>
    </ligand>
</feature>
<comment type="subcellular location">
    <subcellularLocation>
        <location evidence="3">Cytoplasm</location>
    </subcellularLocation>
</comment>
<evidence type="ECO:0000256" key="3">
    <source>
        <dbReference type="HAMAP-Rule" id="MF_00600"/>
    </source>
</evidence>
<keyword evidence="3" id="KW-0067">ATP-binding</keyword>
<dbReference type="AlphaFoldDB" id="A0A1G2KWU9"/>
<dbReference type="CDD" id="cd03344">
    <property type="entry name" value="GroEL"/>
    <property type="match status" value="1"/>
</dbReference>
<comment type="similarity">
    <text evidence="1 3 4">Belongs to the chaperonin (HSP60) family.</text>
</comment>
<evidence type="ECO:0000256" key="4">
    <source>
        <dbReference type="RuleBase" id="RU000418"/>
    </source>
</evidence>
<dbReference type="Pfam" id="PF00118">
    <property type="entry name" value="Cpn60_TCP1"/>
    <property type="match status" value="1"/>
</dbReference>
<dbReference type="NCBIfam" id="TIGR02348">
    <property type="entry name" value="GroEL"/>
    <property type="match status" value="1"/>
</dbReference>
<dbReference type="Proteomes" id="UP000177811">
    <property type="component" value="Unassembled WGS sequence"/>
</dbReference>
<comment type="caution">
    <text evidence="3">Lacks conserved residue(s) required for the propagation of feature annotation.</text>
</comment>
<dbReference type="SUPFAM" id="SSF52029">
    <property type="entry name" value="GroEL apical domain-like"/>
    <property type="match status" value="1"/>
</dbReference>
<dbReference type="NCBIfam" id="NF009487">
    <property type="entry name" value="PRK12849.1"/>
    <property type="match status" value="1"/>
</dbReference>
<dbReference type="GO" id="GO:0005524">
    <property type="term" value="F:ATP binding"/>
    <property type="evidence" value="ECO:0007669"/>
    <property type="project" value="UniProtKB-UniRule"/>
</dbReference>
<dbReference type="InterPro" id="IPR027413">
    <property type="entry name" value="GROEL-like_equatorial_sf"/>
</dbReference>
<feature type="binding site" evidence="3">
    <location>
        <position position="414"/>
    </location>
    <ligand>
        <name>ATP</name>
        <dbReference type="ChEBI" id="CHEBI:30616"/>
    </ligand>
</feature>
<dbReference type="GO" id="GO:0042026">
    <property type="term" value="P:protein refolding"/>
    <property type="evidence" value="ECO:0007669"/>
    <property type="project" value="UniProtKB-UniRule"/>
</dbReference>
<evidence type="ECO:0000256" key="1">
    <source>
        <dbReference type="ARBA" id="ARBA00006607"/>
    </source>
</evidence>
<dbReference type="HAMAP" id="MF_00600">
    <property type="entry name" value="CH60"/>
    <property type="match status" value="1"/>
</dbReference>
<dbReference type="NCBIfam" id="NF000592">
    <property type="entry name" value="PRK00013.1"/>
    <property type="match status" value="1"/>
</dbReference>
<keyword evidence="2 3" id="KW-0143">Chaperone</keyword>
<dbReference type="InterPro" id="IPR001844">
    <property type="entry name" value="Cpn60/GroEL"/>
</dbReference>
<comment type="function">
    <text evidence="3 5">Together with its co-chaperonin GroES, plays an essential role in assisting protein folding. The GroEL-GroES system forms a nano-cage that allows encapsulation of the non-native substrate proteins and provides a physical environment optimized to promote and accelerate protein folding.</text>
</comment>
<dbReference type="SUPFAM" id="SSF54849">
    <property type="entry name" value="GroEL-intermediate domain like"/>
    <property type="match status" value="1"/>
</dbReference>
<dbReference type="InterPro" id="IPR002423">
    <property type="entry name" value="Cpn60/GroEL/TCP-1"/>
</dbReference>
<dbReference type="GO" id="GO:0005737">
    <property type="term" value="C:cytoplasm"/>
    <property type="evidence" value="ECO:0007669"/>
    <property type="project" value="UniProtKB-SubCell"/>
</dbReference>
<keyword evidence="3" id="KW-0547">Nucleotide-binding</keyword>
<dbReference type="PANTHER" id="PTHR45633">
    <property type="entry name" value="60 KDA HEAT SHOCK PROTEIN, MITOCHONDRIAL"/>
    <property type="match status" value="1"/>
</dbReference>
<feature type="binding site" evidence="3">
    <location>
        <begin position="490"/>
        <end position="492"/>
    </location>
    <ligand>
        <name>ATP</name>
        <dbReference type="ChEBI" id="CHEBI:30616"/>
    </ligand>
</feature>
<dbReference type="GO" id="GO:0051082">
    <property type="term" value="F:unfolded protein binding"/>
    <property type="evidence" value="ECO:0007669"/>
    <property type="project" value="UniProtKB-UniRule"/>
</dbReference>
<evidence type="ECO:0000313" key="7">
    <source>
        <dbReference type="Proteomes" id="UP000177811"/>
    </source>
</evidence>
<dbReference type="GO" id="GO:0016853">
    <property type="term" value="F:isomerase activity"/>
    <property type="evidence" value="ECO:0007669"/>
    <property type="project" value="UniProtKB-KW"/>
</dbReference>
<feature type="binding site" evidence="3">
    <location>
        <begin position="86"/>
        <end position="90"/>
    </location>
    <ligand>
        <name>ATP</name>
        <dbReference type="ChEBI" id="CHEBI:30616"/>
    </ligand>
</feature>
<accession>A0A1G2KWU9</accession>
<comment type="subunit">
    <text evidence="3 5">Forms a cylinder of 14 subunits composed of two heptameric rings stacked back-to-back. Interacts with the co-chaperonin GroES.</text>
</comment>
<reference evidence="6 7" key="1">
    <citation type="journal article" date="2016" name="Nat. Commun.">
        <title>Thousands of microbial genomes shed light on interconnected biogeochemical processes in an aquifer system.</title>
        <authorList>
            <person name="Anantharaman K."/>
            <person name="Brown C.T."/>
            <person name="Hug L.A."/>
            <person name="Sharon I."/>
            <person name="Castelle C.J."/>
            <person name="Probst A.J."/>
            <person name="Thomas B.C."/>
            <person name="Singh A."/>
            <person name="Wilkins M.J."/>
            <person name="Karaoz U."/>
            <person name="Brodie E.L."/>
            <person name="Williams K.H."/>
            <person name="Hubbard S.S."/>
            <person name="Banfield J.F."/>
        </authorList>
    </citation>
    <scope>NUCLEOTIDE SEQUENCE [LARGE SCALE GENOMIC DNA]</scope>
</reference>
<protein>
    <recommendedName>
        <fullName evidence="3">Chaperonin GroEL</fullName>
        <ecNumber evidence="3">5.6.1.7</ecNumber>
    </recommendedName>
    <alternativeName>
        <fullName evidence="3">60 kDa chaperonin</fullName>
    </alternativeName>
    <alternativeName>
        <fullName evidence="3">Chaperonin-60</fullName>
        <shortName evidence="3">Cpn60</shortName>
    </alternativeName>
</protein>
<gene>
    <name evidence="3" type="primary">groEL</name>
    <name evidence="3" type="synonym">groL</name>
    <name evidence="6" type="ORF">A3C16_03425</name>
</gene>
<evidence type="ECO:0000256" key="2">
    <source>
        <dbReference type="ARBA" id="ARBA00023186"/>
    </source>
</evidence>
<dbReference type="EMBL" id="MHQL01000010">
    <property type="protein sequence ID" value="OHA03664.1"/>
    <property type="molecule type" value="Genomic_DNA"/>
</dbReference>
<keyword evidence="3" id="KW-0413">Isomerase</keyword>
<dbReference type="FunFam" id="3.50.7.10:FF:000001">
    <property type="entry name" value="60 kDa chaperonin"/>
    <property type="match status" value="1"/>
</dbReference>
<dbReference type="NCBIfam" id="NF009488">
    <property type="entry name" value="PRK12850.1"/>
    <property type="match status" value="1"/>
</dbReference>
<evidence type="ECO:0000256" key="5">
    <source>
        <dbReference type="RuleBase" id="RU000419"/>
    </source>
</evidence>
<dbReference type="Gene3D" id="1.10.560.10">
    <property type="entry name" value="GroEL-like equatorial domain"/>
    <property type="match status" value="1"/>
</dbReference>
<dbReference type="InterPro" id="IPR027409">
    <property type="entry name" value="GroEL-like_apical_dom_sf"/>
</dbReference>
<dbReference type="InterPro" id="IPR027410">
    <property type="entry name" value="TCP-1-like_intermed_sf"/>
</dbReference>
<proteinExistence type="inferred from homology"/>
<name>A0A1G2KWU9_9BACT</name>
<sequence length="554" mass="58867">MAKQILFDEKARQALKRGMDTLANAVKITLGPKGRNVVLDRGYGAPQITNDGVTIAKEIEVEDKFENMGAELIREVSSKTNDKVGDGTTTATVLAQAVVTAGLKYAAAGVNTVGLRNALEAASKKLTEELHKIAKPVKSKDEIIQLATISAESEELGKIIAEAIEKVGKDGAVTVEESQGTGIEKEVVEGLQFDRGYVSSYMITNAERMEAVVEDAPILITDKKISSIQDILPFLEKFAKMGKKELVIIADDVDGEALSTLVVNRLRGGFSALAVKAPGFGDRRKEMLEDIAAVTGATVVSEDVGLKLASADLAVLGQAKRVIADKENTTIVGGKGKKPDIDKRVKQIRAQLERTTSEFDKEKLQERLAKLSGGVAIIKVGAATETEMKYVKLKIEDAVAATKAALAEGIVPGGGTALLKVAVVLEKNWNEQAKSTKSSEEERAAHAILLRALEEPMAQIAANAGKRTGEIVSKVKEKLAADPKSLAGYDALADELLPDMVKAGIIDPVKVTRLALQNAVSIAAMFLTTEAAVTELPKKESSAPAMPQGGMGDY</sequence>
<keyword evidence="3" id="KW-0963">Cytoplasm</keyword>
<comment type="caution">
    <text evidence="6">The sequence shown here is derived from an EMBL/GenBank/DDBJ whole genome shotgun (WGS) entry which is preliminary data.</text>
</comment>
<dbReference type="Gene3D" id="3.50.7.10">
    <property type="entry name" value="GroEL"/>
    <property type="match status" value="1"/>
</dbReference>
<dbReference type="GO" id="GO:0140662">
    <property type="term" value="F:ATP-dependent protein folding chaperone"/>
    <property type="evidence" value="ECO:0007669"/>
    <property type="project" value="InterPro"/>
</dbReference>
<feature type="binding site" evidence="3">
    <location>
        <begin position="29"/>
        <end position="32"/>
    </location>
    <ligand>
        <name>ATP</name>
        <dbReference type="ChEBI" id="CHEBI:30616"/>
    </ligand>
</feature>
<organism evidence="6 7">
    <name type="scientific">Candidatus Sungbacteria bacterium RIFCSPHIGHO2_02_FULL_51_29</name>
    <dbReference type="NCBI Taxonomy" id="1802273"/>
    <lineage>
        <taxon>Bacteria</taxon>
        <taxon>Candidatus Sungiibacteriota</taxon>
    </lineage>
</organism>
<dbReference type="Gene3D" id="3.30.260.10">
    <property type="entry name" value="TCP-1-like chaperonin intermediate domain"/>
    <property type="match status" value="1"/>
</dbReference>
<evidence type="ECO:0000313" key="6">
    <source>
        <dbReference type="EMBL" id="OHA03664.1"/>
    </source>
</evidence>
<dbReference type="PRINTS" id="PR00298">
    <property type="entry name" value="CHAPERONIN60"/>
</dbReference>
<dbReference type="NCBIfam" id="NF009489">
    <property type="entry name" value="PRK12851.1"/>
    <property type="match status" value="1"/>
</dbReference>